<evidence type="ECO:0000259" key="5">
    <source>
        <dbReference type="Pfam" id="PF00248"/>
    </source>
</evidence>
<evidence type="ECO:0000313" key="6">
    <source>
        <dbReference type="EMBL" id="CAD7679007.1"/>
    </source>
</evidence>
<dbReference type="InterPro" id="IPR023210">
    <property type="entry name" value="NADP_OxRdtase_dom"/>
</dbReference>
<comment type="caution">
    <text evidence="6">The sequence shown here is derived from an EMBL/GenBank/DDBJ whole genome shotgun (WGS) entry which is preliminary data.</text>
</comment>
<keyword evidence="7" id="KW-1185">Reference proteome</keyword>
<name>A0A811YUV2_NYCPR</name>
<sequence length="295" mass="32908">MNLNRSRSVQLNDGHVMPMLGFGTPASDDIGRTQGTTGLAMNSLGRVPKNKAGEVTKVAIDVGFLLFDAAYVYQNEEGVALERSLKALQMNYVDLFIIHLPIAMKPGEEIMPNGANGEVILETVDLCDTWAGTLEKCKDAGLTRSIGVSNFNHKQLEMIMKKPGLKSKPVCNQVECHPYLKQSKLLEFCKSKDTVLVAYSALGSQKGPTWVEGGSPSLLEEPILNAIAKKHNRNPGQVALRFQLYSIWFYPSFQVFDFELTPEDMKAIEGLNRNFRYFKLLFAVDHSHYPFSEEN</sequence>
<dbReference type="InterPro" id="IPR020471">
    <property type="entry name" value="AKR"/>
</dbReference>
<dbReference type="PANTHER" id="PTHR11732">
    <property type="entry name" value="ALDO/KETO REDUCTASE"/>
    <property type="match status" value="1"/>
</dbReference>
<dbReference type="PROSITE" id="PS00062">
    <property type="entry name" value="ALDOKETO_REDUCTASE_2"/>
    <property type="match status" value="1"/>
</dbReference>
<dbReference type="InterPro" id="IPR036812">
    <property type="entry name" value="NAD(P)_OxRdtase_dom_sf"/>
</dbReference>
<dbReference type="Gene3D" id="3.20.20.100">
    <property type="entry name" value="NADP-dependent oxidoreductase domain"/>
    <property type="match status" value="2"/>
</dbReference>
<dbReference type="SUPFAM" id="SSF51430">
    <property type="entry name" value="NAD(P)-linked oxidoreductase"/>
    <property type="match status" value="1"/>
</dbReference>
<dbReference type="GO" id="GO:0016491">
    <property type="term" value="F:oxidoreductase activity"/>
    <property type="evidence" value="ECO:0007669"/>
    <property type="project" value="UniProtKB-KW"/>
</dbReference>
<keyword evidence="2" id="KW-0521">NADP</keyword>
<dbReference type="Pfam" id="PF00248">
    <property type="entry name" value="Aldo_ket_red"/>
    <property type="match status" value="1"/>
</dbReference>
<proteinExistence type="inferred from homology"/>
<dbReference type="PRINTS" id="PR00069">
    <property type="entry name" value="ALDKETRDTASE"/>
</dbReference>
<dbReference type="EMBL" id="CAJHUB010000681">
    <property type="protein sequence ID" value="CAD7679007.1"/>
    <property type="molecule type" value="Genomic_DNA"/>
</dbReference>
<protein>
    <submittedName>
        <fullName evidence="6">(raccoon dog) hypothetical protein</fullName>
    </submittedName>
</protein>
<dbReference type="AlphaFoldDB" id="A0A811YUV2"/>
<comment type="similarity">
    <text evidence="1">Belongs to the aldo/keto reductase family.</text>
</comment>
<keyword evidence="3" id="KW-0560">Oxidoreductase</keyword>
<gene>
    <name evidence="6" type="ORF">NYPRO_LOCUS11805</name>
</gene>
<accession>A0A811YUV2</accession>
<reference evidence="6" key="1">
    <citation type="submission" date="2020-12" db="EMBL/GenBank/DDBJ databases">
        <authorList>
            <consortium name="Molecular Ecology Group"/>
        </authorList>
    </citation>
    <scope>NUCLEOTIDE SEQUENCE</scope>
    <source>
        <strain evidence="6">TBG_1078</strain>
    </source>
</reference>
<dbReference type="Proteomes" id="UP000645828">
    <property type="component" value="Unassembled WGS sequence"/>
</dbReference>
<dbReference type="PIRSF" id="PIRSF000097">
    <property type="entry name" value="AKR"/>
    <property type="match status" value="1"/>
</dbReference>
<evidence type="ECO:0000256" key="2">
    <source>
        <dbReference type="ARBA" id="ARBA00022857"/>
    </source>
</evidence>
<evidence type="ECO:0000256" key="1">
    <source>
        <dbReference type="ARBA" id="ARBA00007905"/>
    </source>
</evidence>
<feature type="active site" description="Proton donor" evidence="4">
    <location>
        <position position="73"/>
    </location>
</feature>
<feature type="domain" description="NADP-dependent oxidoreductase" evidence="5">
    <location>
        <begin position="81"/>
        <end position="244"/>
    </location>
</feature>
<evidence type="ECO:0000256" key="3">
    <source>
        <dbReference type="ARBA" id="ARBA00023002"/>
    </source>
</evidence>
<organism evidence="6 7">
    <name type="scientific">Nyctereutes procyonoides</name>
    <name type="common">Raccoon dog</name>
    <name type="synonym">Canis procyonoides</name>
    <dbReference type="NCBI Taxonomy" id="34880"/>
    <lineage>
        <taxon>Eukaryota</taxon>
        <taxon>Metazoa</taxon>
        <taxon>Chordata</taxon>
        <taxon>Craniata</taxon>
        <taxon>Vertebrata</taxon>
        <taxon>Euteleostomi</taxon>
        <taxon>Mammalia</taxon>
        <taxon>Eutheria</taxon>
        <taxon>Laurasiatheria</taxon>
        <taxon>Carnivora</taxon>
        <taxon>Caniformia</taxon>
        <taxon>Canidae</taxon>
        <taxon>Nyctereutes</taxon>
    </lineage>
</organism>
<evidence type="ECO:0000313" key="7">
    <source>
        <dbReference type="Proteomes" id="UP000645828"/>
    </source>
</evidence>
<dbReference type="InterPro" id="IPR018170">
    <property type="entry name" value="Aldo/ket_reductase_CS"/>
</dbReference>
<evidence type="ECO:0000256" key="4">
    <source>
        <dbReference type="PIRSR" id="PIRSR000097-1"/>
    </source>
</evidence>